<evidence type="ECO:0000313" key="3">
    <source>
        <dbReference type="Proteomes" id="UP000663859"/>
    </source>
</evidence>
<dbReference type="PROSITE" id="PS51502">
    <property type="entry name" value="S_R_A_B_BARREL"/>
    <property type="match status" value="1"/>
</dbReference>
<dbReference type="RefSeq" id="WP_174582938.1">
    <property type="nucleotide sequence ID" value="NZ_CAJNOB010000007.1"/>
</dbReference>
<comment type="caution">
    <text evidence="2">The sequence shown here is derived from an EMBL/GenBank/DDBJ whole genome shotgun (WGS) entry which is preliminary data.</text>
</comment>
<dbReference type="Proteomes" id="UP000663859">
    <property type="component" value="Unassembled WGS sequence"/>
</dbReference>
<sequence length="106" mass="12654">MVHHICLVRFLEPVSNEVLENLMVETRIRLLKIPEVLNLRVGKRIDSLRNPYGFFYSFDTDDMQKLSVIRESAIYVQFERQVLETHRHEALELDFEMEPGKDVRYS</sequence>
<dbReference type="SUPFAM" id="SSF54909">
    <property type="entry name" value="Dimeric alpha+beta barrel"/>
    <property type="match status" value="1"/>
</dbReference>
<reference evidence="2" key="1">
    <citation type="submission" date="2021-02" db="EMBL/GenBank/DDBJ databases">
        <authorList>
            <person name="Cremers G."/>
            <person name="Picone N."/>
        </authorList>
    </citation>
    <scope>NUCLEOTIDE SEQUENCE</scope>
    <source>
        <strain evidence="2">PQ17</strain>
    </source>
</reference>
<protein>
    <submittedName>
        <fullName evidence="2">Stress-response A/B barrel domain-containing protein</fullName>
    </submittedName>
</protein>
<proteinExistence type="predicted"/>
<keyword evidence="3" id="KW-1185">Reference proteome</keyword>
<gene>
    <name evidence="2" type="ORF">MPNT_150006</name>
</gene>
<organism evidence="2 3">
    <name type="scientific">Candidatus Methylacidithermus pantelleriae</name>
    <dbReference type="NCBI Taxonomy" id="2744239"/>
    <lineage>
        <taxon>Bacteria</taxon>
        <taxon>Pseudomonadati</taxon>
        <taxon>Verrucomicrobiota</taxon>
        <taxon>Methylacidiphilae</taxon>
        <taxon>Methylacidiphilales</taxon>
        <taxon>Methylacidiphilaceae</taxon>
        <taxon>Candidatus Methylacidithermus</taxon>
    </lineage>
</organism>
<dbReference type="AlphaFoldDB" id="A0A8J2BNG3"/>
<dbReference type="InterPro" id="IPR013097">
    <property type="entry name" value="Dabb"/>
</dbReference>
<evidence type="ECO:0000313" key="2">
    <source>
        <dbReference type="EMBL" id="CAF0693886.1"/>
    </source>
</evidence>
<dbReference type="Gene3D" id="3.30.70.100">
    <property type="match status" value="1"/>
</dbReference>
<accession>A0A8J2BNG3</accession>
<evidence type="ECO:0000259" key="1">
    <source>
        <dbReference type="PROSITE" id="PS51502"/>
    </source>
</evidence>
<name>A0A8J2BNG3_9BACT</name>
<feature type="domain" description="Stress-response A/B barrel" evidence="1">
    <location>
        <begin position="2"/>
        <end position="95"/>
    </location>
</feature>
<dbReference type="InterPro" id="IPR011008">
    <property type="entry name" value="Dimeric_a/b-barrel"/>
</dbReference>
<dbReference type="EMBL" id="CAJNOB010000007">
    <property type="protein sequence ID" value="CAF0693886.1"/>
    <property type="molecule type" value="Genomic_DNA"/>
</dbReference>